<feature type="transmembrane region" description="Helical" evidence="2">
    <location>
        <begin position="42"/>
        <end position="61"/>
    </location>
</feature>
<evidence type="ECO:0000259" key="3">
    <source>
        <dbReference type="PROSITE" id="PS50887"/>
    </source>
</evidence>
<dbReference type="NCBIfam" id="TIGR00254">
    <property type="entry name" value="GGDEF"/>
    <property type="match status" value="1"/>
</dbReference>
<accession>A0ABQ1T8D8</accession>
<keyword evidence="2" id="KW-0812">Transmembrane</keyword>
<dbReference type="PANTHER" id="PTHR45138">
    <property type="entry name" value="REGULATORY COMPONENTS OF SENSORY TRANSDUCTION SYSTEM"/>
    <property type="match status" value="1"/>
</dbReference>
<evidence type="ECO:0000256" key="2">
    <source>
        <dbReference type="SAM" id="Phobius"/>
    </source>
</evidence>
<dbReference type="CDD" id="cd01949">
    <property type="entry name" value="GGDEF"/>
    <property type="match status" value="1"/>
</dbReference>
<evidence type="ECO:0000256" key="1">
    <source>
        <dbReference type="ARBA" id="ARBA00012528"/>
    </source>
</evidence>
<dbReference type="InterPro" id="IPR000160">
    <property type="entry name" value="GGDEF_dom"/>
</dbReference>
<feature type="transmembrane region" description="Helical" evidence="2">
    <location>
        <begin position="151"/>
        <end position="170"/>
    </location>
</feature>
<dbReference type="SUPFAM" id="SSF55073">
    <property type="entry name" value="Nucleotide cyclase"/>
    <property type="match status" value="1"/>
</dbReference>
<dbReference type="Pfam" id="PF00990">
    <property type="entry name" value="GGDEF"/>
    <property type="match status" value="1"/>
</dbReference>
<proteinExistence type="predicted"/>
<dbReference type="PROSITE" id="PS50887">
    <property type="entry name" value="GGDEF"/>
    <property type="match status" value="1"/>
</dbReference>
<dbReference type="SMART" id="SM00267">
    <property type="entry name" value="GGDEF"/>
    <property type="match status" value="1"/>
</dbReference>
<feature type="transmembrane region" description="Helical" evidence="2">
    <location>
        <begin position="73"/>
        <end position="92"/>
    </location>
</feature>
<dbReference type="Proteomes" id="UP000638462">
    <property type="component" value="Unassembled WGS sequence"/>
</dbReference>
<feature type="transmembrane region" description="Helical" evidence="2">
    <location>
        <begin position="176"/>
        <end position="197"/>
    </location>
</feature>
<dbReference type="RefSeq" id="WP_188727243.1">
    <property type="nucleotide sequence ID" value="NZ_BMIT01000002.1"/>
</dbReference>
<name>A0ABQ1T8D8_9GAMM</name>
<dbReference type="InterPro" id="IPR029787">
    <property type="entry name" value="Nucleotide_cyclase"/>
</dbReference>
<evidence type="ECO:0000313" key="4">
    <source>
        <dbReference type="EMBL" id="GGE84779.1"/>
    </source>
</evidence>
<feature type="domain" description="GGDEF" evidence="3">
    <location>
        <begin position="257"/>
        <end position="387"/>
    </location>
</feature>
<organism evidence="4 5">
    <name type="scientific">Pseudoalteromonas gelatinilytica</name>
    <dbReference type="NCBI Taxonomy" id="1703256"/>
    <lineage>
        <taxon>Bacteria</taxon>
        <taxon>Pseudomonadati</taxon>
        <taxon>Pseudomonadota</taxon>
        <taxon>Gammaproteobacteria</taxon>
        <taxon>Alteromonadales</taxon>
        <taxon>Pseudoalteromonadaceae</taxon>
        <taxon>Pseudoalteromonas</taxon>
    </lineage>
</organism>
<dbReference type="EC" id="2.7.7.65" evidence="1"/>
<gene>
    <name evidence="4" type="ORF">GCM10008027_07020</name>
</gene>
<keyword evidence="2" id="KW-1133">Transmembrane helix</keyword>
<keyword evidence="2" id="KW-0472">Membrane</keyword>
<reference evidence="5" key="1">
    <citation type="journal article" date="2019" name="Int. J. Syst. Evol. Microbiol.">
        <title>The Global Catalogue of Microorganisms (GCM) 10K type strain sequencing project: providing services to taxonomists for standard genome sequencing and annotation.</title>
        <authorList>
            <consortium name="The Broad Institute Genomics Platform"/>
            <consortium name="The Broad Institute Genome Sequencing Center for Infectious Disease"/>
            <person name="Wu L."/>
            <person name="Ma J."/>
        </authorList>
    </citation>
    <scope>NUCLEOTIDE SEQUENCE [LARGE SCALE GENOMIC DNA]</scope>
    <source>
        <strain evidence="5">CGMCC 1.15394</strain>
    </source>
</reference>
<dbReference type="PANTHER" id="PTHR45138:SF24">
    <property type="entry name" value="DIGUANYLATE CYCLASE DGCC-RELATED"/>
    <property type="match status" value="1"/>
</dbReference>
<sequence>MGAFAAKLLNEDMSIERYACQFKSLQVEQAFLQSKFAQDKKIAQFLTCLIAVVTFLVTFFDKMIIQASFWPDIALFGRAVTISVCLLSAFGLGFIKTPRQLKPVIVVFMVFLFLNIQFMVVTYERNYILHMFFDVIILITFYFSTLLSLKLSLFLGVAYSVFAVIVIYSYKDISTHSFYVVILAHVAANLAGLIMAAQEHTMRRALFVRNTQLAQLAHEMKTQALKDALTQLPNRRAFDNAYEEYQRLAKQQQGEVKQVCVILADIDYFKRVNDTHGHEVGDVVLQRFSAFLTHSLRTSDDVYRFGGEEFVIVLPLCSVPDATVIINSMISRLNSEVCEVGELSLPIRASFGLTVMQEEPKKSVISRADAALYQAKEAGRNQLVIKL</sequence>
<feature type="transmembrane region" description="Helical" evidence="2">
    <location>
        <begin position="104"/>
        <end position="121"/>
    </location>
</feature>
<dbReference type="InterPro" id="IPR043128">
    <property type="entry name" value="Rev_trsase/Diguanyl_cyclase"/>
</dbReference>
<evidence type="ECO:0000313" key="5">
    <source>
        <dbReference type="Proteomes" id="UP000638462"/>
    </source>
</evidence>
<dbReference type="InterPro" id="IPR050469">
    <property type="entry name" value="Diguanylate_Cyclase"/>
</dbReference>
<protein>
    <recommendedName>
        <fullName evidence="1">diguanylate cyclase</fullName>
        <ecNumber evidence="1">2.7.7.65</ecNumber>
    </recommendedName>
</protein>
<dbReference type="EMBL" id="BMIT01000002">
    <property type="protein sequence ID" value="GGE84779.1"/>
    <property type="molecule type" value="Genomic_DNA"/>
</dbReference>
<dbReference type="Gene3D" id="3.30.70.270">
    <property type="match status" value="1"/>
</dbReference>
<feature type="transmembrane region" description="Helical" evidence="2">
    <location>
        <begin position="127"/>
        <end position="144"/>
    </location>
</feature>
<comment type="caution">
    <text evidence="4">The sequence shown here is derived from an EMBL/GenBank/DDBJ whole genome shotgun (WGS) entry which is preliminary data.</text>
</comment>
<keyword evidence="5" id="KW-1185">Reference proteome</keyword>